<dbReference type="Proteomes" id="UP000000845">
    <property type="component" value="Chromosome"/>
</dbReference>
<reference evidence="2 3" key="2">
    <citation type="journal article" date="2010" name="Stand. Genomic Sci.">
        <title>Complete genome sequence of Sebaldella termitidis type strain (NCTC 11300).</title>
        <authorList>
            <person name="Harmon-Smith M."/>
            <person name="Celia L."/>
            <person name="Chertkov O."/>
            <person name="Lapidus A."/>
            <person name="Copeland A."/>
            <person name="Glavina Del Rio T."/>
            <person name="Nolan M."/>
            <person name="Lucas S."/>
            <person name="Tice H."/>
            <person name="Cheng J.F."/>
            <person name="Han C."/>
            <person name="Detter J.C."/>
            <person name="Bruce D."/>
            <person name="Goodwin L."/>
            <person name="Pitluck S."/>
            <person name="Pati A."/>
            <person name="Liolios K."/>
            <person name="Ivanova N."/>
            <person name="Mavromatis K."/>
            <person name="Mikhailova N."/>
            <person name="Chen A."/>
            <person name="Palaniappan K."/>
            <person name="Land M."/>
            <person name="Hauser L."/>
            <person name="Chang Y.J."/>
            <person name="Jeffries C.D."/>
            <person name="Brettin T."/>
            <person name="Goker M."/>
            <person name="Beck B."/>
            <person name="Bristow J."/>
            <person name="Eisen J.A."/>
            <person name="Markowitz V."/>
            <person name="Hugenholtz P."/>
            <person name="Kyrpides N.C."/>
            <person name="Klenk H.P."/>
            <person name="Chen F."/>
        </authorList>
    </citation>
    <scope>NUCLEOTIDE SEQUENCE [LARGE SCALE GENOMIC DNA]</scope>
    <source>
        <strain evidence="3">ATCC 33386 / NCTC 11300</strain>
    </source>
</reference>
<organism evidence="2 3">
    <name type="scientific">Sebaldella termitidis (strain ATCC 33386 / NCTC 11300)</name>
    <dbReference type="NCBI Taxonomy" id="526218"/>
    <lineage>
        <taxon>Bacteria</taxon>
        <taxon>Fusobacteriati</taxon>
        <taxon>Fusobacteriota</taxon>
        <taxon>Fusobacteriia</taxon>
        <taxon>Fusobacteriales</taxon>
        <taxon>Leptotrichiaceae</taxon>
        <taxon>Sebaldella</taxon>
    </lineage>
</organism>
<dbReference type="RefSeq" id="WP_012861250.1">
    <property type="nucleotide sequence ID" value="NC_013517.1"/>
</dbReference>
<dbReference type="HOGENOM" id="CLU_1775144_0_0_0"/>
<dbReference type="EMBL" id="CP001739">
    <property type="protein sequence ID" value="ACZ08656.1"/>
    <property type="molecule type" value="Genomic_DNA"/>
</dbReference>
<protein>
    <recommendedName>
        <fullName evidence="4">Lipoprotein</fullName>
    </recommendedName>
</protein>
<keyword evidence="1" id="KW-0732">Signal</keyword>
<name>D1AIS2_SEBTE</name>
<dbReference type="KEGG" id="str:Sterm_1798"/>
<evidence type="ECO:0000313" key="2">
    <source>
        <dbReference type="EMBL" id="ACZ08656.1"/>
    </source>
</evidence>
<gene>
    <name evidence="2" type="ordered locus">Sterm_1798</name>
</gene>
<dbReference type="NCBIfam" id="NF038353">
    <property type="entry name" value="FxLYD_dom"/>
    <property type="match status" value="1"/>
</dbReference>
<evidence type="ECO:0008006" key="4">
    <source>
        <dbReference type="Google" id="ProtNLM"/>
    </source>
</evidence>
<dbReference type="InterPro" id="IPR047676">
    <property type="entry name" value="FxLYD_dom"/>
</dbReference>
<proteinExistence type="predicted"/>
<reference evidence="3" key="1">
    <citation type="submission" date="2009-09" db="EMBL/GenBank/DDBJ databases">
        <title>The complete chromosome of Sebaldella termitidis ATCC 33386.</title>
        <authorList>
            <consortium name="US DOE Joint Genome Institute (JGI-PGF)"/>
            <person name="Lucas S."/>
            <person name="Copeland A."/>
            <person name="Lapidus A."/>
            <person name="Glavina del Rio T."/>
            <person name="Dalin E."/>
            <person name="Tice H."/>
            <person name="Bruce D."/>
            <person name="Goodwin L."/>
            <person name="Pitluck S."/>
            <person name="Kyrpides N."/>
            <person name="Mavromatis K."/>
            <person name="Ivanova N."/>
            <person name="Mikhailova N."/>
            <person name="Sims D."/>
            <person name="Meincke L."/>
            <person name="Brettin T."/>
            <person name="Detter J.C."/>
            <person name="Han C."/>
            <person name="Larimer F."/>
            <person name="Land M."/>
            <person name="Hauser L."/>
            <person name="Markowitz V."/>
            <person name="Cheng J.F."/>
            <person name="Hugenholtz P."/>
            <person name="Woyke T."/>
            <person name="Wu D."/>
            <person name="Eisen J.A."/>
        </authorList>
    </citation>
    <scope>NUCLEOTIDE SEQUENCE [LARGE SCALE GENOMIC DNA]</scope>
    <source>
        <strain evidence="3">ATCC 33386 / NCTC 11300</strain>
    </source>
</reference>
<sequence length="128" mass="14351">MSRKFLLILGLTVFLLLLAGCNSDKTDTDSNKEKNMSSEDEYEIRDIRMGINDSGKFTVIGKLKNKGIKKEYTEILIPCYDKNGAELEKAFDSSENIDSGGEWKFHAVYSGDGIPAVCRPEEVEVITY</sequence>
<feature type="chain" id="PRO_5003020829" description="Lipoprotein" evidence="1">
    <location>
        <begin position="20"/>
        <end position="128"/>
    </location>
</feature>
<dbReference type="STRING" id="526218.Sterm_1798"/>
<evidence type="ECO:0000313" key="3">
    <source>
        <dbReference type="Proteomes" id="UP000000845"/>
    </source>
</evidence>
<accession>D1AIS2</accession>
<dbReference type="AlphaFoldDB" id="D1AIS2"/>
<evidence type="ECO:0000256" key="1">
    <source>
        <dbReference type="SAM" id="SignalP"/>
    </source>
</evidence>
<feature type="signal peptide" evidence="1">
    <location>
        <begin position="1"/>
        <end position="19"/>
    </location>
</feature>
<dbReference type="PROSITE" id="PS51257">
    <property type="entry name" value="PROKAR_LIPOPROTEIN"/>
    <property type="match status" value="1"/>
</dbReference>
<keyword evidence="3" id="KW-1185">Reference proteome</keyword>
<dbReference type="eggNOG" id="ENOG5032NYB">
    <property type="taxonomic scope" value="Bacteria"/>
</dbReference>